<sequence length="1228" mass="139049">MASLSQHITQTPDHLVNPTNPLYLHPGENPALVLVSPLLTESNFHQWERDMVVALETKNKEKFIDGTLPCPLITDPLHEAWRHSNRMVMSWLTQSMTPSIKQSVMWMDIALEIWRDLKDRFSHADKFRVFDLQDQIIACHQGDLPVSEYYTKLKILWKELELYRCVLTCNCLTPCACGLLAKLRKEREDDYVIRFLRGLNESYAQVRSQIMIMDLMPSIVKTFSMVLQHEREFIGINLKQPVSDSLAFTDVSNSQPRFHSSTKLPFNASKNTSKNNKFCEKCKKTNHTIETCYFRIGFPAGYRKNKPNTKAFASLVEIDSSASLQQLDLDGSLPNDQFTFSKDQYQEILALLQHSKDHSSSVNQASVKNQGTSSVSVPWIFDSGATDHICPNKSFFHNLHAIKLIHIKLPNHTTVTENFSGNIHIGDLFLPDVLFVPDFSVYLIYIPKLVSTIDCMAVFCDSHCFLFQKSQFKMIGAARKINGLYCLEESNAMFCNLILPNAIINESNAFVVNAVTTSELWHNRLGHTSNSILQLLSSQHTDIKYKSCAPCDTCHFAKHKKLPFPLSTSKSSQFFELVHADIWGPLTNVSIDAYANTITSGRTKLDKRASKCIFLGFKSGVKGFLLYDLTTQHVLLSRNVIFYESHFPYISPHPVSHHHTTDTAASQQSFDSLIAFDILGSHFNTCNDSHITSDVISSSNNPTVVEPVMEFNDDSKDTVQAVDPPGRTSNRLRKPPAYLSDYDCSPVSFAPTSSCTTHPLQSYLSYSKCFNSHTVFCMSLSAIIEPSSFKEACQHTHWQQAMNRTWSLVQLPPKKRAVGCKWVYKTKLNADGVIERYKARLVAKGFTQTEGMNFFETFSPVVKITTVRFLLSIVVSRKWFLHQLDVDNAFLHGDLDEEVYMKPPPGLILPKPHLVCKLHKSLYRLRQASRQWNSKLTASLISHGFSQSPVDHSLFIRQSANSFIALLIYVDDIVLTGDSMEDIVAVKKFLHQEFRIKDLGNLKYFFGFEVARSRQEILAEFGLTSCKPAPSPSNPTHKLKNDDDDLLPDPTPYRRLIGKLQYLTNTRPDISFAVQQVSQFMSKPKSSHLNVVFRILKHLKGCPGLAFSDSDWAACCISRKSTTCYCVFYGNCLISWKSKKQSTVSRSSTKAEYRALASLAKNPSFHERTKHIEVDCHLIRAKVLDGLIVLSHVPSQHQLADMCTKPLYPGPFNNNLSKMGLLNIHHPS</sequence>
<dbReference type="InterPro" id="IPR029472">
    <property type="entry name" value="Copia-like_N"/>
</dbReference>
<dbReference type="Pfam" id="PF22936">
    <property type="entry name" value="Pol_BBD"/>
    <property type="match status" value="1"/>
</dbReference>
<dbReference type="Pfam" id="PF07727">
    <property type="entry name" value="RVT_2"/>
    <property type="match status" value="1"/>
</dbReference>
<reference evidence="7 8" key="1">
    <citation type="journal article" date="2023" name="Life. Sci Alliance">
        <title>Evolutionary insights into 3D genome organization and epigenetic landscape of Vigna mungo.</title>
        <authorList>
            <person name="Junaid A."/>
            <person name="Singh B."/>
            <person name="Bhatia S."/>
        </authorList>
    </citation>
    <scope>NUCLEOTIDE SEQUENCE [LARGE SCALE GENOMIC DNA]</scope>
    <source>
        <strain evidence="7">Urdbean</strain>
    </source>
</reference>
<feature type="domain" description="Retroviral polymerase SH3-like" evidence="6">
    <location>
        <begin position="593"/>
        <end position="652"/>
    </location>
</feature>
<keyword evidence="1" id="KW-0645">Protease</keyword>
<dbReference type="Pfam" id="PF14244">
    <property type="entry name" value="Retrotran_gag_3"/>
    <property type="match status" value="1"/>
</dbReference>
<dbReference type="CDD" id="cd09272">
    <property type="entry name" value="RNase_HI_RT_Ty1"/>
    <property type="match status" value="1"/>
</dbReference>
<evidence type="ECO:0000313" key="7">
    <source>
        <dbReference type="EMBL" id="WVY98564.1"/>
    </source>
</evidence>
<feature type="domain" description="GAG-pre-integrase" evidence="3">
    <location>
        <begin position="505"/>
        <end position="559"/>
    </location>
</feature>
<organism evidence="7 8">
    <name type="scientific">Vigna mungo</name>
    <name type="common">Black gram</name>
    <name type="synonym">Phaseolus mungo</name>
    <dbReference type="NCBI Taxonomy" id="3915"/>
    <lineage>
        <taxon>Eukaryota</taxon>
        <taxon>Viridiplantae</taxon>
        <taxon>Streptophyta</taxon>
        <taxon>Embryophyta</taxon>
        <taxon>Tracheophyta</taxon>
        <taxon>Spermatophyta</taxon>
        <taxon>Magnoliopsida</taxon>
        <taxon>eudicotyledons</taxon>
        <taxon>Gunneridae</taxon>
        <taxon>Pentapetalae</taxon>
        <taxon>rosids</taxon>
        <taxon>fabids</taxon>
        <taxon>Fabales</taxon>
        <taxon>Fabaceae</taxon>
        <taxon>Papilionoideae</taxon>
        <taxon>50 kb inversion clade</taxon>
        <taxon>NPAAA clade</taxon>
        <taxon>indigoferoid/millettioid clade</taxon>
        <taxon>Phaseoleae</taxon>
        <taxon>Vigna</taxon>
    </lineage>
</organism>
<evidence type="ECO:0000259" key="6">
    <source>
        <dbReference type="Pfam" id="PF25597"/>
    </source>
</evidence>
<dbReference type="InterPro" id="IPR054722">
    <property type="entry name" value="PolX-like_BBD"/>
</dbReference>
<feature type="domain" description="Retrotransposon Copia-like N-terminal" evidence="4">
    <location>
        <begin position="25"/>
        <end position="71"/>
    </location>
</feature>
<dbReference type="EMBL" id="CP144692">
    <property type="protein sequence ID" value="WVY98564.1"/>
    <property type="molecule type" value="Genomic_DNA"/>
</dbReference>
<evidence type="ECO:0000256" key="1">
    <source>
        <dbReference type="ARBA" id="ARBA00022750"/>
    </source>
</evidence>
<dbReference type="PANTHER" id="PTHR11439:SF470">
    <property type="entry name" value="CYSTEINE-RICH RLK (RECEPTOR-LIKE PROTEIN KINASE) 8"/>
    <property type="match status" value="1"/>
</dbReference>
<dbReference type="InterPro" id="IPR025724">
    <property type="entry name" value="GAG-pre-integrase_dom"/>
</dbReference>
<dbReference type="Proteomes" id="UP001374535">
    <property type="component" value="Chromosome 9"/>
</dbReference>
<dbReference type="PANTHER" id="PTHR11439">
    <property type="entry name" value="GAG-POL-RELATED RETROTRANSPOSON"/>
    <property type="match status" value="1"/>
</dbReference>
<gene>
    <name evidence="7" type="ORF">V8G54_030715</name>
</gene>
<keyword evidence="8" id="KW-1185">Reference proteome</keyword>
<evidence type="ECO:0000259" key="5">
    <source>
        <dbReference type="Pfam" id="PF22936"/>
    </source>
</evidence>
<evidence type="ECO:0000313" key="8">
    <source>
        <dbReference type="Proteomes" id="UP001374535"/>
    </source>
</evidence>
<dbReference type="InterPro" id="IPR057670">
    <property type="entry name" value="SH3_retrovirus"/>
</dbReference>
<dbReference type="GO" id="GO:0004190">
    <property type="term" value="F:aspartic-type endopeptidase activity"/>
    <property type="evidence" value="ECO:0007669"/>
    <property type="project" value="UniProtKB-KW"/>
</dbReference>
<accession>A0AAQ3MXK3</accession>
<dbReference type="Pfam" id="PF13976">
    <property type="entry name" value="gag_pre-integrs"/>
    <property type="match status" value="1"/>
</dbReference>
<name>A0AAQ3MXK3_VIGMU</name>
<keyword evidence="1" id="KW-0064">Aspartyl protease</keyword>
<protein>
    <recommendedName>
        <fullName evidence="9">Retrovirus-related Pol polyprotein from transposon TNT 1-94</fullName>
    </recommendedName>
</protein>
<evidence type="ECO:0000259" key="3">
    <source>
        <dbReference type="Pfam" id="PF13976"/>
    </source>
</evidence>
<proteinExistence type="predicted"/>
<evidence type="ECO:0000259" key="2">
    <source>
        <dbReference type="Pfam" id="PF07727"/>
    </source>
</evidence>
<evidence type="ECO:0000259" key="4">
    <source>
        <dbReference type="Pfam" id="PF14244"/>
    </source>
</evidence>
<dbReference type="InterPro" id="IPR013103">
    <property type="entry name" value="RVT_2"/>
</dbReference>
<feature type="domain" description="Reverse transcriptase Ty1/copia-type" evidence="2">
    <location>
        <begin position="803"/>
        <end position="1014"/>
    </location>
</feature>
<feature type="domain" description="Retrovirus-related Pol polyprotein from transposon TNT 1-94-like beta-barrel" evidence="5">
    <location>
        <begin position="379"/>
        <end position="450"/>
    </location>
</feature>
<dbReference type="InterPro" id="IPR043502">
    <property type="entry name" value="DNA/RNA_pol_sf"/>
</dbReference>
<dbReference type="Pfam" id="PF25597">
    <property type="entry name" value="SH3_retrovirus"/>
    <property type="match status" value="1"/>
</dbReference>
<dbReference type="SUPFAM" id="SSF56672">
    <property type="entry name" value="DNA/RNA polymerases"/>
    <property type="match status" value="1"/>
</dbReference>
<dbReference type="AlphaFoldDB" id="A0AAQ3MXK3"/>
<evidence type="ECO:0008006" key="9">
    <source>
        <dbReference type="Google" id="ProtNLM"/>
    </source>
</evidence>
<keyword evidence="1" id="KW-0378">Hydrolase</keyword>